<gene>
    <name evidence="1" type="primary">g4943</name>
    <name evidence="1" type="ORF">NpPPO83_00004943</name>
</gene>
<dbReference type="Proteomes" id="UP001165186">
    <property type="component" value="Unassembled WGS sequence"/>
</dbReference>
<reference evidence="1" key="1">
    <citation type="submission" date="2024-09" db="EMBL/GenBank/DDBJ databases">
        <title>Draft Genome Sequences of Neofusicoccum parvum.</title>
        <authorList>
            <person name="Ashida A."/>
            <person name="Camagna M."/>
            <person name="Tanaka A."/>
            <person name="Takemoto D."/>
        </authorList>
    </citation>
    <scope>NUCLEOTIDE SEQUENCE</scope>
    <source>
        <strain evidence="1">PPO83</strain>
    </source>
</reference>
<name>A0ACB5SH36_9PEZI</name>
<organism evidence="1 2">
    <name type="scientific">Neofusicoccum parvum</name>
    <dbReference type="NCBI Taxonomy" id="310453"/>
    <lineage>
        <taxon>Eukaryota</taxon>
        <taxon>Fungi</taxon>
        <taxon>Dikarya</taxon>
        <taxon>Ascomycota</taxon>
        <taxon>Pezizomycotina</taxon>
        <taxon>Dothideomycetes</taxon>
        <taxon>Dothideomycetes incertae sedis</taxon>
        <taxon>Botryosphaeriales</taxon>
        <taxon>Botryosphaeriaceae</taxon>
        <taxon>Neofusicoccum</taxon>
    </lineage>
</organism>
<accession>A0ACB5SH36</accession>
<proteinExistence type="predicted"/>
<comment type="caution">
    <text evidence="1">The sequence shown here is derived from an EMBL/GenBank/DDBJ whole genome shotgun (WGS) entry which is preliminary data.</text>
</comment>
<evidence type="ECO:0000313" key="1">
    <source>
        <dbReference type="EMBL" id="GME40750.1"/>
    </source>
</evidence>
<sequence length="717" mass="75036">MRSLILLPALVVLAASQSTSTTTSNDAIPADVNPTPDAIPVDFLKDVEPPTYSTATGVLSQDVPYTTASVVAAASEAVMETPLSVFPAVSTVAINAAGEDDSSQSPTATAAPGKRDIDSNSLDKRKACDIQPSVSLASPLSFATDISYSDFKSNSLIASAALNAPEPTGYFSAFKNKAAANSAYMYMGYTMVKSYDTLGCANRCTAMAGCVAFNIYFERDPSVEPGSGCSNPKPIVNIKCSFWGSALDESTANNEGQWRDQFQVGIAGSNAYTSTKIGGPLDGWTGPANLGNAVMNAPLRDCANTWTYMGYKLLQNGGYDVHNCQAACNAQNDYNTAHPPSSGITPLCAAFGSYLMKVTYKNGTTKDLGQMCTFYTSGWDKQYAVNTAAYDDSIGAKYTWSSSFFYAKPDRQPVCQDVVSSLQSDAAAQTFCSSYISYIPSTSIVSATTTPAVSTSYITTVLTSSTTIFTGTVTTTVAPVKVRNAAPSGHFGARAATPSLLASLGAAARISAACSQVATGATTITSIVATAPTPLTTTTLSTTTTQTVSTVATATVTGTADVLPNGGFEASSNSISPWTSYFRDTGTVQQNVVHAGSNALIVTVYGSFAGSSIQTATTQTIKAGSMYDFSVWILADPEIEQALETGTCTVNVGLPQNQEGGSINGFTSSSTWQKLSWRFTASDDSNLFSVAFGCNPFMSSRFVGKNIYFDDISLVQA</sequence>
<dbReference type="EMBL" id="BSXG01000094">
    <property type="protein sequence ID" value="GME40750.1"/>
    <property type="molecule type" value="Genomic_DNA"/>
</dbReference>
<evidence type="ECO:0000313" key="2">
    <source>
        <dbReference type="Proteomes" id="UP001165186"/>
    </source>
</evidence>
<keyword evidence="2" id="KW-1185">Reference proteome</keyword>
<protein>
    <submittedName>
        <fullName evidence="1">Carbohydrate-binding-like protein</fullName>
    </submittedName>
</protein>